<comment type="caution">
    <text evidence="1">The sequence shown here is derived from an EMBL/GenBank/DDBJ whole genome shotgun (WGS) entry which is preliminary data.</text>
</comment>
<dbReference type="OrthoDB" id="6262205at2"/>
<name>A0A094J9N7_9GAMM</name>
<protein>
    <submittedName>
        <fullName evidence="1">Uncharacterized protein</fullName>
    </submittedName>
</protein>
<accession>A0A094J9N7</accession>
<proteinExistence type="predicted"/>
<sequence length="425" mass="48345">MKLVISAAHRDILLPVFANIDIRYPNSIATLLVDSVLKTLTIISGQKPTYAYCTIPLAPESTGLQSVGFSVKGGYISELPPYFPINDNICLDVEISDSKAKSIKFVYIYRQDNDNLKESGIRNYRCEEIDKQQANYLDEIMSRPMTKISTNTGLAICNAAKLHIPFELIEIHPDENKIKVQRNGIIEETKLPYHIELPTELVFNQAVGDKLRWMCQQPGVKEIQIAQQGEEFILKTSSTAVTCELAGIENFYSKMPKTIKQIKYIIVDFHSIKEIINKYRNNLQVKKFDNAILYVDNEYVGVAFVDDCLKSLFTIRVVEIEQTVMTSGYLMFRFSMQMFVNTKLCKLIKPDRAKLSIIENGNGEFSLGMHQSIHGTSPTDIIPIEKDAYHYPTVKQMRDELIIEVTKAKARVTHEAQQDMFGYGN</sequence>
<evidence type="ECO:0000313" key="1">
    <source>
        <dbReference type="EMBL" id="KFZ35937.1"/>
    </source>
</evidence>
<dbReference type="RefSeq" id="WP_037445858.1">
    <property type="nucleotide sequence ID" value="NZ_JPEO01000031.1"/>
</dbReference>
<keyword evidence="2" id="KW-1185">Reference proteome</keyword>
<organism evidence="1 2">
    <name type="scientific">Shewanella mangrovi</name>
    <dbReference type="NCBI Taxonomy" id="1515746"/>
    <lineage>
        <taxon>Bacteria</taxon>
        <taxon>Pseudomonadati</taxon>
        <taxon>Pseudomonadota</taxon>
        <taxon>Gammaproteobacteria</taxon>
        <taxon>Alteromonadales</taxon>
        <taxon>Shewanellaceae</taxon>
        <taxon>Shewanella</taxon>
    </lineage>
</organism>
<dbReference type="EMBL" id="JPEO01000031">
    <property type="protein sequence ID" value="KFZ35937.1"/>
    <property type="molecule type" value="Genomic_DNA"/>
</dbReference>
<dbReference type="eggNOG" id="ENOG5033TEX">
    <property type="taxonomic scope" value="Bacteria"/>
</dbReference>
<dbReference type="Proteomes" id="UP000029264">
    <property type="component" value="Unassembled WGS sequence"/>
</dbReference>
<reference evidence="1 2" key="1">
    <citation type="submission" date="2014-06" db="EMBL/GenBank/DDBJ databases">
        <title>Shewanella sp. YQH10.</title>
        <authorList>
            <person name="Liu Y."/>
            <person name="Zeng R."/>
        </authorList>
    </citation>
    <scope>NUCLEOTIDE SEQUENCE [LARGE SCALE GENOMIC DNA]</scope>
    <source>
        <strain evidence="1 2">YQH10</strain>
    </source>
</reference>
<evidence type="ECO:0000313" key="2">
    <source>
        <dbReference type="Proteomes" id="UP000029264"/>
    </source>
</evidence>
<gene>
    <name evidence="1" type="ORF">HR45_19180</name>
</gene>
<dbReference type="AlphaFoldDB" id="A0A094J9N7"/>